<evidence type="ECO:0000313" key="12">
    <source>
        <dbReference type="Proteomes" id="UP000028501"/>
    </source>
</evidence>
<dbReference type="HAMAP" id="MF_00265">
    <property type="entry name" value="VapC_Nob1"/>
    <property type="match status" value="1"/>
</dbReference>
<dbReference type="InterPro" id="IPR022907">
    <property type="entry name" value="VapC_family"/>
</dbReference>
<comment type="caution">
    <text evidence="9">Lacks conserved residue(s) required for the propagation of feature annotation.</text>
</comment>
<reference evidence="11 12" key="1">
    <citation type="submission" date="2013-07" db="EMBL/GenBank/DDBJ databases">
        <title>Genome of Archaeoglobus fulgidus.</title>
        <authorList>
            <person name="Fiebig A."/>
            <person name="Birkeland N.-K."/>
        </authorList>
    </citation>
    <scope>NUCLEOTIDE SEQUENCE [LARGE SCALE GENOMIC DNA]</scope>
    <source>
        <strain evidence="11 12">DSM 8774</strain>
    </source>
</reference>
<feature type="domain" description="Ribonuclease PIN" evidence="10">
    <location>
        <begin position="8"/>
        <end position="86"/>
    </location>
</feature>
<dbReference type="KEGG" id="afg:AFULGI_00003860"/>
<keyword evidence="6 9" id="KW-0479">Metal-binding</keyword>
<dbReference type="PANTHER" id="PTHR12814">
    <property type="entry name" value="RNA-BINDING PROTEIN NOB1"/>
    <property type="match status" value="1"/>
</dbReference>
<dbReference type="CDD" id="cd09876">
    <property type="entry name" value="PIN_Nob1-like"/>
    <property type="match status" value="1"/>
</dbReference>
<dbReference type="Pfam" id="PF17146">
    <property type="entry name" value="PIN_6"/>
    <property type="match status" value="1"/>
</dbReference>
<comment type="cofactor">
    <cofactor evidence="9">
        <name>Mg(2+)</name>
        <dbReference type="ChEBI" id="CHEBI:18420"/>
    </cofactor>
</comment>
<comment type="function">
    <text evidence="8">Toxic component of a type II toxin-antitoxin (TA) system. Processes pre-16S-rRNA at its 3' end (the D-site) to yield the mature 3' end.</text>
</comment>
<evidence type="ECO:0000256" key="5">
    <source>
        <dbReference type="ARBA" id="ARBA00022722"/>
    </source>
</evidence>
<dbReference type="InterPro" id="IPR039907">
    <property type="entry name" value="NOB1"/>
</dbReference>
<evidence type="ECO:0000256" key="9">
    <source>
        <dbReference type="HAMAP-Rule" id="MF_00265"/>
    </source>
</evidence>
<comment type="cofactor">
    <cofactor evidence="1">
        <name>Mn(2+)</name>
        <dbReference type="ChEBI" id="CHEBI:29035"/>
    </cofactor>
</comment>
<dbReference type="GO" id="GO:0004521">
    <property type="term" value="F:RNA endonuclease activity"/>
    <property type="evidence" value="ECO:0007669"/>
    <property type="project" value="TreeGrafter"/>
</dbReference>
<keyword evidence="4 9" id="KW-1277">Toxin-antitoxin system</keyword>
<dbReference type="HOGENOM" id="CLU_109674_1_0_2"/>
<dbReference type="EC" id="3.1.-.-" evidence="9"/>
<evidence type="ECO:0000256" key="2">
    <source>
        <dbReference type="ARBA" id="ARBA00001947"/>
    </source>
</evidence>
<keyword evidence="5 9" id="KW-0540">Nuclease</keyword>
<dbReference type="GO" id="GO:0030688">
    <property type="term" value="C:preribosome, small subunit precursor"/>
    <property type="evidence" value="ECO:0007669"/>
    <property type="project" value="TreeGrafter"/>
</dbReference>
<organism evidence="11 12">
    <name type="scientific">Archaeoglobus fulgidus DSM 8774</name>
    <dbReference type="NCBI Taxonomy" id="1344584"/>
    <lineage>
        <taxon>Archaea</taxon>
        <taxon>Methanobacteriati</taxon>
        <taxon>Methanobacteriota</taxon>
        <taxon>Archaeoglobi</taxon>
        <taxon>Archaeoglobales</taxon>
        <taxon>Archaeoglobaceae</taxon>
        <taxon>Archaeoglobus</taxon>
    </lineage>
</organism>
<dbReference type="Proteomes" id="UP000028501">
    <property type="component" value="Chromosome"/>
</dbReference>
<dbReference type="SMR" id="A0A075W9Z2"/>
<evidence type="ECO:0000256" key="3">
    <source>
        <dbReference type="ARBA" id="ARBA00022517"/>
    </source>
</evidence>
<dbReference type="Gene3D" id="3.40.50.1010">
    <property type="entry name" value="5'-nuclease"/>
    <property type="match status" value="1"/>
</dbReference>
<comment type="function">
    <text evidence="9">Toxic component of a toxin-antitoxin (TA) system. An RNase.</text>
</comment>
<evidence type="ECO:0000313" key="11">
    <source>
        <dbReference type="EMBL" id="AIG97205.1"/>
    </source>
</evidence>
<evidence type="ECO:0000256" key="7">
    <source>
        <dbReference type="ARBA" id="ARBA00022801"/>
    </source>
</evidence>
<dbReference type="GeneID" id="24793923"/>
<evidence type="ECO:0000256" key="1">
    <source>
        <dbReference type="ARBA" id="ARBA00001936"/>
    </source>
</evidence>
<keyword evidence="3" id="KW-0690">Ribosome biogenesis</keyword>
<dbReference type="GO" id="GO:0016787">
    <property type="term" value="F:hydrolase activity"/>
    <property type="evidence" value="ECO:0007669"/>
    <property type="project" value="UniProtKB-KW"/>
</dbReference>
<comment type="cofactor">
    <cofactor evidence="2">
        <name>Zn(2+)</name>
        <dbReference type="ChEBI" id="CHEBI:29105"/>
    </cofactor>
</comment>
<evidence type="ECO:0000256" key="6">
    <source>
        <dbReference type="ARBA" id="ARBA00022723"/>
    </source>
</evidence>
<dbReference type="PANTHER" id="PTHR12814:SF2">
    <property type="entry name" value="RNA-BINDING PROTEIN NOB1"/>
    <property type="match status" value="1"/>
</dbReference>
<dbReference type="GO" id="GO:0030490">
    <property type="term" value="P:maturation of SSU-rRNA"/>
    <property type="evidence" value="ECO:0007669"/>
    <property type="project" value="TreeGrafter"/>
</dbReference>
<dbReference type="EMBL" id="CP006577">
    <property type="protein sequence ID" value="AIG97205.1"/>
    <property type="molecule type" value="Genomic_DNA"/>
</dbReference>
<comment type="similarity">
    <text evidence="9">Belongs to the PINc/VapC protein family.</text>
</comment>
<dbReference type="AlphaFoldDB" id="A0A075W9Z2"/>
<sequence length="166" mass="18639">MKCVEVHVIDSSAIFQRKAVYRNMVTVPEVVAEILDEASALYFSVKNFRVEEASPESVEEVKEAARKTGDIHKLSDTDIKVLAKALDEIKKGNEVVLVTDDYAIQNVAMSLGIRFDGILHRQISKEFKWVKVCRGCGRRIESEICPVCGSEAIIRRVKNDKNRNSG</sequence>
<evidence type="ECO:0000259" key="10">
    <source>
        <dbReference type="Pfam" id="PF17146"/>
    </source>
</evidence>
<keyword evidence="9" id="KW-0800">Toxin</keyword>
<accession>A0A075W9Z2</accession>
<evidence type="ECO:0000256" key="8">
    <source>
        <dbReference type="ARBA" id="ARBA00045770"/>
    </source>
</evidence>
<proteinExistence type="inferred from homology"/>
<dbReference type="RefSeq" id="WP_010877892.1">
    <property type="nucleotide sequence ID" value="NZ_CP006577.1"/>
</dbReference>
<feature type="binding site" evidence="9">
    <location>
        <position position="10"/>
    </location>
    <ligand>
        <name>Mg(2+)</name>
        <dbReference type="ChEBI" id="CHEBI:18420"/>
    </ligand>
</feature>
<keyword evidence="7 9" id="KW-0378">Hydrolase</keyword>
<gene>
    <name evidence="9" type="primary">vapC</name>
    <name evidence="11" type="ORF">AFULGI_00003860</name>
</gene>
<keyword evidence="9" id="KW-0460">Magnesium</keyword>
<protein>
    <recommendedName>
        <fullName evidence="9">Ribonuclease VapC</fullName>
        <shortName evidence="9">RNase VapC</shortName>
        <ecNumber evidence="9">3.1.-.-</ecNumber>
    </recommendedName>
    <alternativeName>
        <fullName evidence="9">Putative toxin VapC</fullName>
    </alternativeName>
</protein>
<evidence type="ECO:0000256" key="4">
    <source>
        <dbReference type="ARBA" id="ARBA00022649"/>
    </source>
</evidence>
<name>A0A075W9Z2_ARCFL</name>
<dbReference type="GO" id="GO:0000287">
    <property type="term" value="F:magnesium ion binding"/>
    <property type="evidence" value="ECO:0007669"/>
    <property type="project" value="UniProtKB-UniRule"/>
</dbReference>
<dbReference type="InterPro" id="IPR033411">
    <property type="entry name" value="Ribonuclease_PIN"/>
</dbReference>
<dbReference type="Gene3D" id="2.20.28.10">
    <property type="match status" value="1"/>
</dbReference>
<dbReference type="GO" id="GO:0090729">
    <property type="term" value="F:toxin activity"/>
    <property type="evidence" value="ECO:0007669"/>
    <property type="project" value="UniProtKB-KW"/>
</dbReference>